<feature type="transmembrane region" description="Helical" evidence="7">
    <location>
        <begin position="423"/>
        <end position="446"/>
    </location>
</feature>
<keyword evidence="4 7" id="KW-1133">Transmembrane helix</keyword>
<evidence type="ECO:0000313" key="9">
    <source>
        <dbReference type="EMBL" id="OOO13102.1"/>
    </source>
</evidence>
<dbReference type="EMBL" id="MKZY01000002">
    <property type="protein sequence ID" value="OOO13102.1"/>
    <property type="molecule type" value="Genomic_DNA"/>
</dbReference>
<feature type="region of interest" description="Disordered" evidence="6">
    <location>
        <begin position="699"/>
        <end position="725"/>
    </location>
</feature>
<dbReference type="AlphaFoldDB" id="A0A1S9DVN3"/>
<feature type="transmembrane region" description="Helical" evidence="7">
    <location>
        <begin position="142"/>
        <end position="165"/>
    </location>
</feature>
<evidence type="ECO:0000313" key="10">
    <source>
        <dbReference type="Proteomes" id="UP000190312"/>
    </source>
</evidence>
<name>A0A1S9DVN3_ASPOZ</name>
<evidence type="ECO:0000256" key="5">
    <source>
        <dbReference type="ARBA" id="ARBA00023136"/>
    </source>
</evidence>
<dbReference type="GO" id="GO:0015179">
    <property type="term" value="F:L-amino acid transmembrane transporter activity"/>
    <property type="evidence" value="ECO:0007669"/>
    <property type="project" value="TreeGrafter"/>
</dbReference>
<feature type="transmembrane region" description="Helical" evidence="7">
    <location>
        <begin position="204"/>
        <end position="225"/>
    </location>
</feature>
<dbReference type="SMART" id="SM00248">
    <property type="entry name" value="ANK"/>
    <property type="match status" value="4"/>
</dbReference>
<evidence type="ECO:0000256" key="2">
    <source>
        <dbReference type="ARBA" id="ARBA00008066"/>
    </source>
</evidence>
<dbReference type="Gene3D" id="1.25.40.20">
    <property type="entry name" value="Ankyrin repeat-containing domain"/>
    <property type="match status" value="1"/>
</dbReference>
<gene>
    <name evidence="9" type="ORF">OAory_01008510</name>
</gene>
<protein>
    <submittedName>
        <fullName evidence="9">Amino acid transporter transmembrane</fullName>
    </submittedName>
</protein>
<dbReference type="OrthoDB" id="294730at2759"/>
<feature type="transmembrane region" description="Helical" evidence="7">
    <location>
        <begin position="68"/>
        <end position="87"/>
    </location>
</feature>
<dbReference type="GO" id="GO:0016020">
    <property type="term" value="C:membrane"/>
    <property type="evidence" value="ECO:0007669"/>
    <property type="project" value="UniProtKB-SubCell"/>
</dbReference>
<feature type="transmembrane region" description="Helical" evidence="7">
    <location>
        <begin position="317"/>
        <end position="336"/>
    </location>
</feature>
<organism evidence="9 10">
    <name type="scientific">Aspergillus oryzae</name>
    <name type="common">Yellow koji mold</name>
    <dbReference type="NCBI Taxonomy" id="5062"/>
    <lineage>
        <taxon>Eukaryota</taxon>
        <taxon>Fungi</taxon>
        <taxon>Dikarya</taxon>
        <taxon>Ascomycota</taxon>
        <taxon>Pezizomycotina</taxon>
        <taxon>Eurotiomycetes</taxon>
        <taxon>Eurotiomycetidae</taxon>
        <taxon>Eurotiales</taxon>
        <taxon>Aspergillaceae</taxon>
        <taxon>Aspergillus</taxon>
        <taxon>Aspergillus subgen. Circumdati</taxon>
    </lineage>
</organism>
<dbReference type="Proteomes" id="UP000190312">
    <property type="component" value="Unassembled WGS sequence"/>
</dbReference>
<feature type="transmembrane region" description="Helical" evidence="7">
    <location>
        <begin position="357"/>
        <end position="378"/>
    </location>
</feature>
<feature type="transmembrane region" description="Helical" evidence="7">
    <location>
        <begin position="93"/>
        <end position="114"/>
    </location>
</feature>
<feature type="transmembrane region" description="Helical" evidence="7">
    <location>
        <begin position="245"/>
        <end position="264"/>
    </location>
</feature>
<evidence type="ECO:0000256" key="6">
    <source>
        <dbReference type="SAM" id="MobiDB-lite"/>
    </source>
</evidence>
<reference evidence="9 10" key="1">
    <citation type="submission" date="2016-10" db="EMBL/GenBank/DDBJ databases">
        <title>Genome sequencing of Aspergillus oryzae BCC7051.</title>
        <authorList>
            <person name="Thammarongtham C."/>
            <person name="Vorapreeda T."/>
            <person name="Nookaew I."/>
            <person name="Srisuk T."/>
            <person name="Land M."/>
            <person name="Jeennor S."/>
            <person name="Laoteng K."/>
        </authorList>
    </citation>
    <scope>NUCLEOTIDE SEQUENCE [LARGE SCALE GENOMIC DNA]</scope>
    <source>
        <strain evidence="9 10">BCC7051</strain>
    </source>
</reference>
<comment type="similarity">
    <text evidence="2">Belongs to the amino acid/polyamine transporter 2 family.</text>
</comment>
<keyword evidence="3 7" id="KW-0812">Transmembrane</keyword>
<feature type="compositionally biased region" description="Basic and acidic residues" evidence="6">
    <location>
        <begin position="700"/>
        <end position="715"/>
    </location>
</feature>
<dbReference type="SUPFAM" id="SSF48403">
    <property type="entry name" value="Ankyrin repeat"/>
    <property type="match status" value="1"/>
</dbReference>
<keyword evidence="5 7" id="KW-0472">Membrane</keyword>
<dbReference type="VEuPathDB" id="FungiDB:AO090012000358"/>
<dbReference type="Gene3D" id="1.20.1740.10">
    <property type="entry name" value="Amino acid/polyamine transporter I"/>
    <property type="match status" value="1"/>
</dbReference>
<dbReference type="Pfam" id="PF01490">
    <property type="entry name" value="Aa_trans"/>
    <property type="match status" value="1"/>
</dbReference>
<comment type="subcellular location">
    <subcellularLocation>
        <location evidence="1">Membrane</location>
        <topology evidence="1">Multi-pass membrane protein</topology>
    </subcellularLocation>
</comment>
<evidence type="ECO:0000259" key="8">
    <source>
        <dbReference type="Pfam" id="PF01490"/>
    </source>
</evidence>
<comment type="caution">
    <text evidence="9">The sequence shown here is derived from an EMBL/GenBank/DDBJ whole genome shotgun (WGS) entry which is preliminary data.</text>
</comment>
<feature type="transmembrane region" description="Helical" evidence="7">
    <location>
        <begin position="276"/>
        <end position="297"/>
    </location>
</feature>
<feature type="transmembrane region" description="Helical" evidence="7">
    <location>
        <begin position="390"/>
        <end position="411"/>
    </location>
</feature>
<evidence type="ECO:0000256" key="4">
    <source>
        <dbReference type="ARBA" id="ARBA00022989"/>
    </source>
</evidence>
<evidence type="ECO:0000256" key="1">
    <source>
        <dbReference type="ARBA" id="ARBA00004141"/>
    </source>
</evidence>
<dbReference type="InterPro" id="IPR036770">
    <property type="entry name" value="Ankyrin_rpt-contain_sf"/>
</dbReference>
<accession>A0A1S9DVN3</accession>
<evidence type="ECO:0000256" key="7">
    <source>
        <dbReference type="SAM" id="Phobius"/>
    </source>
</evidence>
<dbReference type="PANTHER" id="PTHR22950">
    <property type="entry name" value="AMINO ACID TRANSPORTER"/>
    <property type="match status" value="1"/>
</dbReference>
<proteinExistence type="inferred from homology"/>
<sequence length="742" mass="81131">MSPPQIVSLSPATNRVEQVEQQEKHMPADQGSFNIDEKKEEIPPYMQDAFGDEEFAEVKYKVLKWWQCGLLMVAETVSLGVLSLPAAVAGLGLVPAIIILIFFGALATYTGYVIGQFKWKYPHVSNMADAGEVLAGKFGRELLGITQTLFLVFIMASHILTFAIAMNTLTEHGTCSIVFGVVGAVVSFVLSLPRTLAKMSWLSLVSFISILSAVIITMIGVGILAPGAGSMQVTVKTDLVHGFTSVTNIVFAFAGHAAFFGFAAELKDPRDFPKALCLLQSIDISLYIIAAVVIYRYAGVDVASPALGSASPVVSKVAYGIALPTIIIAGVINGHIAFKYIYIRIFRGTDRMHKRDWVAVSSWVGIAASLWVLAWIIAEAIPVFSNLLGLITALFASWFTFGLSGMFWLHMNKGLWFSSPKKILLTFVNLMAIVVAATLCGLGLYVSGKAIHDDPSSASFSTFEHDLEQAGHKQKKGIDERDELAFLRYSAKNWAIHFRNAAMQKESQLLPLAREICKPESQRLQAWLKTCWEKEDFKAGFSLKSKPLGNENVIKHLIDAGAKHIECQGRWPTRTALLYACEEGNGTVVRLLLKTGLANPNSMSTYGRTSLSFASEKGHTSIVTILLVVESVSPDLADTTYGRTPFSWAATSGHMEMVQLLPNTNAVDLWSSDLVYNRTPGMWAAANGHREIAGLLQYKEPNEPGEPSKDSHRSSPAEFDTVPCQEPPLLSASHIEICIQQY</sequence>
<feature type="domain" description="Amino acid transporter transmembrane" evidence="8">
    <location>
        <begin position="63"/>
        <end position="446"/>
    </location>
</feature>
<dbReference type="Pfam" id="PF12796">
    <property type="entry name" value="Ank_2"/>
    <property type="match status" value="2"/>
</dbReference>
<dbReference type="InterPro" id="IPR002110">
    <property type="entry name" value="Ankyrin_rpt"/>
</dbReference>
<dbReference type="FunFam" id="1.20.1740.10:FF:000039">
    <property type="entry name" value="Neutral amino acid transporter (Eurofung)"/>
    <property type="match status" value="1"/>
</dbReference>
<dbReference type="InterPro" id="IPR013057">
    <property type="entry name" value="AA_transpt_TM"/>
</dbReference>
<dbReference type="PANTHER" id="PTHR22950:SF479">
    <property type="entry name" value="AMINO ACID TRANSPORTER (EUROFUNG)-RELATED"/>
    <property type="match status" value="1"/>
</dbReference>
<feature type="transmembrane region" description="Helical" evidence="7">
    <location>
        <begin position="177"/>
        <end position="197"/>
    </location>
</feature>
<dbReference type="VEuPathDB" id="FungiDB:AO090005000634"/>
<evidence type="ECO:0000256" key="3">
    <source>
        <dbReference type="ARBA" id="ARBA00022692"/>
    </source>
</evidence>